<evidence type="ECO:0000313" key="3">
    <source>
        <dbReference type="Proteomes" id="UP000750711"/>
    </source>
</evidence>
<comment type="caution">
    <text evidence="2">The sequence shown here is derived from an EMBL/GenBank/DDBJ whole genome shotgun (WGS) entry which is preliminary data.</text>
</comment>
<feature type="non-terminal residue" evidence="2">
    <location>
        <position position="417"/>
    </location>
</feature>
<evidence type="ECO:0000256" key="1">
    <source>
        <dbReference type="SAM" id="SignalP"/>
    </source>
</evidence>
<proteinExistence type="predicted"/>
<reference evidence="2" key="1">
    <citation type="submission" date="2021-03" db="EMBL/GenBank/DDBJ databases">
        <title>Comparative genomics and phylogenomic investigation of the class Geoglossomycetes provide insights into ecological specialization and systematics.</title>
        <authorList>
            <person name="Melie T."/>
            <person name="Pirro S."/>
            <person name="Miller A.N."/>
            <person name="Quandt A."/>
        </authorList>
    </citation>
    <scope>NUCLEOTIDE SEQUENCE</scope>
    <source>
        <strain evidence="2">CAQ_001_2017</strain>
    </source>
</reference>
<dbReference type="AlphaFoldDB" id="A0A9P8IC59"/>
<sequence>MLFTSTRAALVLAAASSSTTLMLQARGELLGEQDLAPRQAADCSTNPAWQATPQAWISADTDNKLKQWWENVSSRPHNSFATELGNQFGSHLNDFKCGIGLYSTCVTQGCSEFQNGGNQPWSYLAILAVVNLNTLFNAMVTGVTNGQADYQGLVDEMALAFFPWKSPHFVLGDASFWIVAAITALAAFGSLGTAALAVGLVGVGAFAGAATQQVTQALSPSNGFALGSAKLGAFASMAGSSTRKGLEQWANSTFAGDPDAEKQTILDYLKGGGYVGNKIPSNADIEEFYKKQLVSRTVNSEWRTQKIFIYFAKTDNPNDSNGPNVTKYYSKEDGGVYYLYRYVEDGVLQGHLDKPWGLDQLAGPHYNIAPSDITKSSARAWRRSGFNYTQEVAQNRIVDSITSNGSLTPFQDGAAWE</sequence>
<feature type="signal peptide" evidence="1">
    <location>
        <begin position="1"/>
        <end position="17"/>
    </location>
</feature>
<organism evidence="2 3">
    <name type="scientific">Trichoglossum hirsutum</name>
    <dbReference type="NCBI Taxonomy" id="265104"/>
    <lineage>
        <taxon>Eukaryota</taxon>
        <taxon>Fungi</taxon>
        <taxon>Dikarya</taxon>
        <taxon>Ascomycota</taxon>
        <taxon>Pezizomycotina</taxon>
        <taxon>Geoglossomycetes</taxon>
        <taxon>Geoglossales</taxon>
        <taxon>Geoglossaceae</taxon>
        <taxon>Trichoglossum</taxon>
    </lineage>
</organism>
<dbReference type="EMBL" id="JAGHQM010002419">
    <property type="protein sequence ID" value="KAH0548679.1"/>
    <property type="molecule type" value="Genomic_DNA"/>
</dbReference>
<name>A0A9P8IC59_9PEZI</name>
<accession>A0A9P8IC59</accession>
<gene>
    <name evidence="2" type="ORF">GP486_007777</name>
</gene>
<keyword evidence="3" id="KW-1185">Reference proteome</keyword>
<feature type="chain" id="PRO_5040286392" evidence="1">
    <location>
        <begin position="18"/>
        <end position="417"/>
    </location>
</feature>
<protein>
    <submittedName>
        <fullName evidence="2">Uncharacterized protein</fullName>
    </submittedName>
</protein>
<keyword evidence="1" id="KW-0732">Signal</keyword>
<evidence type="ECO:0000313" key="2">
    <source>
        <dbReference type="EMBL" id="KAH0548679.1"/>
    </source>
</evidence>
<dbReference type="Proteomes" id="UP000750711">
    <property type="component" value="Unassembled WGS sequence"/>
</dbReference>